<name>A0A485AEB4_KLUCR</name>
<evidence type="ECO:0000313" key="5">
    <source>
        <dbReference type="Proteomes" id="UP000401081"/>
    </source>
</evidence>
<sequence>MAYKHILIAVDLSPESKVLVEKAVSMARPYNAKVSLIHVDVNYSDLYTGLIDVNLGDMQKRISEETHHALSELSTGAGYPITETLSGSGDLGQVLVDAIKKYDMDLVVCGHHQDFWSKLMSSARQLINTRPRRYADCPAARRRRRISRCAHDANARFCGRFVRQRYAFRAAIHSCTSITNSSGALRYILRARSRIAYAAQRLFHTLLRHIHHRTHAAYAFHRPTRAAARQKLLSAGESRGTQKYAYRHQSHSPRPAP</sequence>
<dbReference type="InterPro" id="IPR014729">
    <property type="entry name" value="Rossmann-like_a/b/a_fold"/>
</dbReference>
<dbReference type="PANTHER" id="PTHR46268:SF23">
    <property type="entry name" value="UNIVERSAL STRESS PROTEIN A-RELATED"/>
    <property type="match status" value="1"/>
</dbReference>
<dbReference type="CDD" id="cd23657">
    <property type="entry name" value="USP-A-like"/>
    <property type="match status" value="1"/>
</dbReference>
<dbReference type="NCBIfam" id="NF011698">
    <property type="entry name" value="PRK15118.1"/>
    <property type="match status" value="1"/>
</dbReference>
<comment type="similarity">
    <text evidence="1">Belongs to the universal stress protein A family.</text>
</comment>
<dbReference type="Pfam" id="PF00582">
    <property type="entry name" value="Usp"/>
    <property type="match status" value="1"/>
</dbReference>
<proteinExistence type="inferred from homology"/>
<evidence type="ECO:0000256" key="1">
    <source>
        <dbReference type="ARBA" id="ARBA00008791"/>
    </source>
</evidence>
<organism evidence="4 5">
    <name type="scientific">Kluyvera cryocrescens</name>
    <name type="common">Kluyvera citrophila</name>
    <dbReference type="NCBI Taxonomy" id="580"/>
    <lineage>
        <taxon>Bacteria</taxon>
        <taxon>Pseudomonadati</taxon>
        <taxon>Pseudomonadota</taxon>
        <taxon>Gammaproteobacteria</taxon>
        <taxon>Enterobacterales</taxon>
        <taxon>Enterobacteriaceae</taxon>
        <taxon>Kluyvera</taxon>
    </lineage>
</organism>
<feature type="region of interest" description="Disordered" evidence="2">
    <location>
        <begin position="236"/>
        <end position="257"/>
    </location>
</feature>
<evidence type="ECO:0000259" key="3">
    <source>
        <dbReference type="Pfam" id="PF00582"/>
    </source>
</evidence>
<evidence type="ECO:0000313" key="4">
    <source>
        <dbReference type="EMBL" id="VFS58701.1"/>
    </source>
</evidence>
<gene>
    <name evidence="4" type="primary">uspA_1</name>
    <name evidence="4" type="ORF">NCTC12993_01079</name>
</gene>
<accession>A0A485AEB4</accession>
<dbReference type="Proteomes" id="UP000401081">
    <property type="component" value="Unassembled WGS sequence"/>
</dbReference>
<reference evidence="4 5" key="1">
    <citation type="submission" date="2019-03" db="EMBL/GenBank/DDBJ databases">
        <authorList>
            <consortium name="Pathogen Informatics"/>
        </authorList>
    </citation>
    <scope>NUCLEOTIDE SEQUENCE [LARGE SCALE GENOMIC DNA]</scope>
    <source>
        <strain evidence="4 5">NCTC12993</strain>
    </source>
</reference>
<dbReference type="SUPFAM" id="SSF52402">
    <property type="entry name" value="Adenine nucleotide alpha hydrolases-like"/>
    <property type="match status" value="1"/>
</dbReference>
<evidence type="ECO:0000256" key="2">
    <source>
        <dbReference type="SAM" id="MobiDB-lite"/>
    </source>
</evidence>
<dbReference type="AlphaFoldDB" id="A0A485AEB4"/>
<dbReference type="InterPro" id="IPR006016">
    <property type="entry name" value="UspA"/>
</dbReference>
<dbReference type="Gene3D" id="3.40.50.620">
    <property type="entry name" value="HUPs"/>
    <property type="match status" value="1"/>
</dbReference>
<feature type="domain" description="UspA" evidence="3">
    <location>
        <begin position="3"/>
        <end position="128"/>
    </location>
</feature>
<dbReference type="EMBL" id="CAADJD010000012">
    <property type="protein sequence ID" value="VFS58701.1"/>
    <property type="molecule type" value="Genomic_DNA"/>
</dbReference>
<dbReference type="PANTHER" id="PTHR46268">
    <property type="entry name" value="STRESS RESPONSE PROTEIN NHAX"/>
    <property type="match status" value="1"/>
</dbReference>
<protein>
    <submittedName>
        <fullName evidence="4">Universal stress protein A</fullName>
    </submittedName>
</protein>
<keyword evidence="5" id="KW-1185">Reference proteome</keyword>